<dbReference type="GO" id="GO:0005829">
    <property type="term" value="C:cytosol"/>
    <property type="evidence" value="ECO:0007669"/>
    <property type="project" value="TreeGrafter"/>
</dbReference>
<comment type="similarity">
    <text evidence="6">Belongs to the DEAD box helicase family.</text>
</comment>
<organism evidence="10 11">
    <name type="scientific">Porphyra umbilicalis</name>
    <name type="common">Purple laver</name>
    <name type="synonym">Red alga</name>
    <dbReference type="NCBI Taxonomy" id="2786"/>
    <lineage>
        <taxon>Eukaryota</taxon>
        <taxon>Rhodophyta</taxon>
        <taxon>Bangiophyceae</taxon>
        <taxon>Bangiales</taxon>
        <taxon>Bangiaceae</taxon>
        <taxon>Porphyra</taxon>
    </lineage>
</organism>
<evidence type="ECO:0008006" key="12">
    <source>
        <dbReference type="Google" id="ProtNLM"/>
    </source>
</evidence>
<name>A0A1X6NIS5_PORUM</name>
<dbReference type="CDD" id="cd18787">
    <property type="entry name" value="SF2_C_DEAD"/>
    <property type="match status" value="1"/>
</dbReference>
<evidence type="ECO:0000256" key="1">
    <source>
        <dbReference type="ARBA" id="ARBA00022741"/>
    </source>
</evidence>
<dbReference type="SMART" id="SM00487">
    <property type="entry name" value="DEXDc"/>
    <property type="match status" value="1"/>
</dbReference>
<accession>A0A1X6NIS5</accession>
<evidence type="ECO:0000256" key="3">
    <source>
        <dbReference type="ARBA" id="ARBA00022806"/>
    </source>
</evidence>
<feature type="domain" description="Helicase C-terminal" evidence="8">
    <location>
        <begin position="262"/>
        <end position="426"/>
    </location>
</feature>
<keyword evidence="3 6" id="KW-0347">Helicase</keyword>
<evidence type="ECO:0000256" key="2">
    <source>
        <dbReference type="ARBA" id="ARBA00022801"/>
    </source>
</evidence>
<evidence type="ECO:0000256" key="4">
    <source>
        <dbReference type="ARBA" id="ARBA00022840"/>
    </source>
</evidence>
<feature type="non-terminal residue" evidence="10">
    <location>
        <position position="505"/>
    </location>
</feature>
<dbReference type="GO" id="GO:0003676">
    <property type="term" value="F:nucleic acid binding"/>
    <property type="evidence" value="ECO:0007669"/>
    <property type="project" value="InterPro"/>
</dbReference>
<keyword evidence="1 6" id="KW-0547">Nucleotide-binding</keyword>
<dbReference type="InterPro" id="IPR014001">
    <property type="entry name" value="Helicase_ATP-bd"/>
</dbReference>
<dbReference type="PROSITE" id="PS51194">
    <property type="entry name" value="HELICASE_CTER"/>
    <property type="match status" value="1"/>
</dbReference>
<dbReference type="GO" id="GO:0005524">
    <property type="term" value="F:ATP binding"/>
    <property type="evidence" value="ECO:0007669"/>
    <property type="project" value="UniProtKB-KW"/>
</dbReference>
<keyword evidence="11" id="KW-1185">Reference proteome</keyword>
<evidence type="ECO:0000313" key="10">
    <source>
        <dbReference type="EMBL" id="OSX68518.1"/>
    </source>
</evidence>
<dbReference type="PANTHER" id="PTHR47959:SF1">
    <property type="entry name" value="ATP-DEPENDENT RNA HELICASE DBPA"/>
    <property type="match status" value="1"/>
</dbReference>
<evidence type="ECO:0000256" key="5">
    <source>
        <dbReference type="PROSITE-ProRule" id="PRU00552"/>
    </source>
</evidence>
<dbReference type="EMBL" id="KV920425">
    <property type="protein sequence ID" value="OSX68518.1"/>
    <property type="molecule type" value="Genomic_DNA"/>
</dbReference>
<dbReference type="InterPro" id="IPR001650">
    <property type="entry name" value="Helicase_C-like"/>
</dbReference>
<dbReference type="Pfam" id="PF00270">
    <property type="entry name" value="DEAD"/>
    <property type="match status" value="1"/>
</dbReference>
<dbReference type="PROSITE" id="PS51192">
    <property type="entry name" value="HELICASE_ATP_BIND_1"/>
    <property type="match status" value="1"/>
</dbReference>
<dbReference type="GO" id="GO:0016787">
    <property type="term" value="F:hydrolase activity"/>
    <property type="evidence" value="ECO:0007669"/>
    <property type="project" value="UniProtKB-KW"/>
</dbReference>
<keyword evidence="4 6" id="KW-0067">ATP-binding</keyword>
<protein>
    <recommendedName>
        <fullName evidence="12">RNA helicase</fullName>
    </recommendedName>
</protein>
<evidence type="ECO:0000259" key="9">
    <source>
        <dbReference type="PROSITE" id="PS51195"/>
    </source>
</evidence>
<dbReference type="PROSITE" id="PS00039">
    <property type="entry name" value="DEAD_ATP_HELICASE"/>
    <property type="match status" value="1"/>
</dbReference>
<dbReference type="SUPFAM" id="SSF52540">
    <property type="entry name" value="P-loop containing nucleoside triphosphate hydrolases"/>
    <property type="match status" value="2"/>
</dbReference>
<evidence type="ECO:0000259" key="8">
    <source>
        <dbReference type="PROSITE" id="PS51194"/>
    </source>
</evidence>
<gene>
    <name evidence="10" type="ORF">BU14_2650s0001</name>
</gene>
<dbReference type="GO" id="GO:0003724">
    <property type="term" value="F:RNA helicase activity"/>
    <property type="evidence" value="ECO:0007669"/>
    <property type="project" value="InterPro"/>
</dbReference>
<dbReference type="Pfam" id="PF00271">
    <property type="entry name" value="Helicase_C"/>
    <property type="match status" value="1"/>
</dbReference>
<dbReference type="SMART" id="SM00490">
    <property type="entry name" value="HELICc"/>
    <property type="match status" value="1"/>
</dbReference>
<dbReference type="AlphaFoldDB" id="A0A1X6NIS5"/>
<feature type="domain" description="DEAD-box RNA helicase Q" evidence="9">
    <location>
        <begin position="1"/>
        <end position="28"/>
    </location>
</feature>
<dbReference type="InterPro" id="IPR000629">
    <property type="entry name" value="RNA-helicase_DEAD-box_CS"/>
</dbReference>
<dbReference type="PROSITE" id="PS51195">
    <property type="entry name" value="Q_MOTIF"/>
    <property type="match status" value="1"/>
</dbReference>
<evidence type="ECO:0000256" key="6">
    <source>
        <dbReference type="RuleBase" id="RU000492"/>
    </source>
</evidence>
<dbReference type="Gene3D" id="3.40.50.300">
    <property type="entry name" value="P-loop containing nucleotide triphosphate hydrolases"/>
    <property type="match status" value="2"/>
</dbReference>
<dbReference type="InterPro" id="IPR050079">
    <property type="entry name" value="DEAD_box_RNA_helicase"/>
</dbReference>
<dbReference type="InterPro" id="IPR027417">
    <property type="entry name" value="P-loop_NTPase"/>
</dbReference>
<keyword evidence="2 6" id="KW-0378">Hydrolase</keyword>
<evidence type="ECO:0000259" key="7">
    <source>
        <dbReference type="PROSITE" id="PS51192"/>
    </source>
</evidence>
<dbReference type="OrthoDB" id="10259843at2759"/>
<dbReference type="InterPro" id="IPR011545">
    <property type="entry name" value="DEAD/DEAH_box_helicase_dom"/>
</dbReference>
<sequence>SFSDLHLSRPLLRAIDGLGWEVPTPVQAAAIPPALAGRDVLGSASTGSGKTGAFMLPVLERLLRSGPAGSGGGGGGAGAATRVLALLPTRELAVQCHTVTVALAKYTGITSALAVGGLPLATQEAALRGRPSIVVATPGRAVDHLRNALGWGLGDVEVLVIDEADRLMELGFADEVGELVAAVPRRRRNGVGGVQTLLFSATLPGTAGVGVGGTKLDALIAAALHKPVRVAIDARAAGDLSGLGDPGGAGAPRRGLVALPPALTQEVIKVKGATDADRQAVLLALASRTYTRRVIVFFAQKKSAHAAHVLFRLVGLPSAELHGDLPQASRLASLAAFTSGAADFLLATDVAARGLDVPTVAVVINADAPRDGTAYVHRVGRTARAGRGGVAVSLLDTTVAAERRLLTALAKSAVPPAAPVVARSVPGAVVASWAARIRGLAPAVAAVATEEKHEWAARVAERELAKAENALLHADAIAARPARSWFQTGREKAAVKAATLAASGF</sequence>
<dbReference type="InterPro" id="IPR014014">
    <property type="entry name" value="RNA_helicase_DEAD_Q_motif"/>
</dbReference>
<evidence type="ECO:0000313" key="11">
    <source>
        <dbReference type="Proteomes" id="UP000218209"/>
    </source>
</evidence>
<feature type="short sequence motif" description="Q motif" evidence="5">
    <location>
        <begin position="1"/>
        <end position="28"/>
    </location>
</feature>
<dbReference type="PANTHER" id="PTHR47959">
    <property type="entry name" value="ATP-DEPENDENT RNA HELICASE RHLE-RELATED"/>
    <property type="match status" value="1"/>
</dbReference>
<reference evidence="10 11" key="1">
    <citation type="submission" date="2017-03" db="EMBL/GenBank/DDBJ databases">
        <title>WGS assembly of Porphyra umbilicalis.</title>
        <authorList>
            <person name="Brawley S.H."/>
            <person name="Blouin N.A."/>
            <person name="Ficko-Blean E."/>
            <person name="Wheeler G.L."/>
            <person name="Lohr M."/>
            <person name="Goodson H.V."/>
            <person name="Jenkins J.W."/>
            <person name="Blaby-Haas C.E."/>
            <person name="Helliwell K.E."/>
            <person name="Chan C."/>
            <person name="Marriage T."/>
            <person name="Bhattacharya D."/>
            <person name="Klein A.S."/>
            <person name="Badis Y."/>
            <person name="Brodie J."/>
            <person name="Cao Y."/>
            <person name="Collen J."/>
            <person name="Dittami S.M."/>
            <person name="Gachon C.M."/>
            <person name="Green B.R."/>
            <person name="Karpowicz S."/>
            <person name="Kim J.W."/>
            <person name="Kudahl U."/>
            <person name="Lin S."/>
            <person name="Michel G."/>
            <person name="Mittag M."/>
            <person name="Olson B.J."/>
            <person name="Pangilinan J."/>
            <person name="Peng Y."/>
            <person name="Qiu H."/>
            <person name="Shu S."/>
            <person name="Singer J.T."/>
            <person name="Smith A.G."/>
            <person name="Sprecher B.N."/>
            <person name="Wagner V."/>
            <person name="Wang W."/>
            <person name="Wang Z.-Y."/>
            <person name="Yan J."/>
            <person name="Yarish C."/>
            <person name="Zoeuner-Riek S."/>
            <person name="Zhuang Y."/>
            <person name="Zou Y."/>
            <person name="Lindquist E.A."/>
            <person name="Grimwood J."/>
            <person name="Barry K."/>
            <person name="Rokhsar D.S."/>
            <person name="Schmutz J."/>
            <person name="Stiller J.W."/>
            <person name="Grossman A.R."/>
            <person name="Prochnik S.E."/>
        </authorList>
    </citation>
    <scope>NUCLEOTIDE SEQUENCE [LARGE SCALE GENOMIC DNA]</scope>
    <source>
        <strain evidence="10">4086291</strain>
    </source>
</reference>
<dbReference type="Proteomes" id="UP000218209">
    <property type="component" value="Unassembled WGS sequence"/>
</dbReference>
<proteinExistence type="inferred from homology"/>
<feature type="domain" description="Helicase ATP-binding" evidence="7">
    <location>
        <begin position="31"/>
        <end position="204"/>
    </location>
</feature>
<feature type="non-terminal residue" evidence="10">
    <location>
        <position position="1"/>
    </location>
</feature>